<organism evidence="1 2">
    <name type="scientific">Fredinandcohnia quinoae</name>
    <dbReference type="NCBI Taxonomy" id="2918902"/>
    <lineage>
        <taxon>Bacteria</taxon>
        <taxon>Bacillati</taxon>
        <taxon>Bacillota</taxon>
        <taxon>Bacilli</taxon>
        <taxon>Bacillales</taxon>
        <taxon>Bacillaceae</taxon>
        <taxon>Fredinandcohnia</taxon>
    </lineage>
</organism>
<sequence length="60" mass="6958">MVTFAKRTALKLDKVDNQKILHELKSEKIANINPDYRAFLNSCIRISANVNNNKTTHRIF</sequence>
<proteinExistence type="predicted"/>
<evidence type="ECO:0000313" key="1">
    <source>
        <dbReference type="EMBL" id="MCH1625676.1"/>
    </source>
</evidence>
<name>A0AAW5E8H2_9BACI</name>
<dbReference type="RefSeq" id="WP_240255366.1">
    <property type="nucleotide sequence ID" value="NZ_JAKTTI010000013.1"/>
</dbReference>
<comment type="caution">
    <text evidence="1">The sequence shown here is derived from an EMBL/GenBank/DDBJ whole genome shotgun (WGS) entry which is preliminary data.</text>
</comment>
<dbReference type="EMBL" id="JAKTTI010000013">
    <property type="protein sequence ID" value="MCH1625676.1"/>
    <property type="molecule type" value="Genomic_DNA"/>
</dbReference>
<dbReference type="Proteomes" id="UP001431131">
    <property type="component" value="Unassembled WGS sequence"/>
</dbReference>
<gene>
    <name evidence="1" type="ORF">MJG50_10070</name>
</gene>
<keyword evidence="2" id="KW-1185">Reference proteome</keyword>
<accession>A0AAW5E8H2</accession>
<protein>
    <submittedName>
        <fullName evidence="1">Uncharacterized protein</fullName>
    </submittedName>
</protein>
<reference evidence="1" key="1">
    <citation type="submission" date="2022-02" db="EMBL/GenBank/DDBJ databases">
        <title>Fredinandcohnia quinoae sp. nov. isolated from Chenopodium quinoa seeds.</title>
        <authorList>
            <person name="Saati-Santamaria Z."/>
            <person name="Flores-Felix J.D."/>
            <person name="Igual J.M."/>
            <person name="Velazquez E."/>
            <person name="Garcia-Fraile P."/>
            <person name="Martinez-Molina E."/>
        </authorList>
    </citation>
    <scope>NUCLEOTIDE SEQUENCE</scope>
    <source>
        <strain evidence="1">SECRCQ15</strain>
    </source>
</reference>
<evidence type="ECO:0000313" key="2">
    <source>
        <dbReference type="Proteomes" id="UP001431131"/>
    </source>
</evidence>
<dbReference type="AlphaFoldDB" id="A0AAW5E8H2"/>